<dbReference type="InterPro" id="IPR024478">
    <property type="entry name" value="HlyB_4HB_MCP"/>
</dbReference>
<dbReference type="SUPFAM" id="SSF58104">
    <property type="entry name" value="Methyl-accepting chemotaxis protein (MCP) signaling domain"/>
    <property type="match status" value="1"/>
</dbReference>
<dbReference type="PANTHER" id="PTHR32089:SF112">
    <property type="entry name" value="LYSOZYME-LIKE PROTEIN-RELATED"/>
    <property type="match status" value="1"/>
</dbReference>
<reference evidence="8 9" key="1">
    <citation type="submission" date="2020-08" db="EMBL/GenBank/DDBJ databases">
        <title>Genomic Encyclopedia of Type Strains, Phase IV (KMG-IV): sequencing the most valuable type-strain genomes for metagenomic binning, comparative biology and taxonomic classification.</title>
        <authorList>
            <person name="Goeker M."/>
        </authorList>
    </citation>
    <scope>NUCLEOTIDE SEQUENCE [LARGE SCALE GENOMIC DNA]</scope>
    <source>
        <strain evidence="8 9">DSM 106739</strain>
    </source>
</reference>
<dbReference type="GO" id="GO:0006935">
    <property type="term" value="P:chemotaxis"/>
    <property type="evidence" value="ECO:0007669"/>
    <property type="project" value="UniProtKB-ARBA"/>
</dbReference>
<dbReference type="FunFam" id="1.10.287.950:FF:000001">
    <property type="entry name" value="Methyl-accepting chemotaxis sensory transducer"/>
    <property type="match status" value="1"/>
</dbReference>
<evidence type="ECO:0000313" key="8">
    <source>
        <dbReference type="EMBL" id="MBB4010709.1"/>
    </source>
</evidence>
<protein>
    <submittedName>
        <fullName evidence="8">Methyl-accepting chemotaxis protein</fullName>
    </submittedName>
</protein>
<dbReference type="EMBL" id="JACIET010000001">
    <property type="protein sequence ID" value="MBB4010709.1"/>
    <property type="molecule type" value="Genomic_DNA"/>
</dbReference>
<dbReference type="Pfam" id="PF12729">
    <property type="entry name" value="4HB_MCP_1"/>
    <property type="match status" value="1"/>
</dbReference>
<comment type="caution">
    <text evidence="8">The sequence shown here is derived from an EMBL/GenBank/DDBJ whole genome shotgun (WGS) entry which is preliminary data.</text>
</comment>
<dbReference type="Pfam" id="PF00015">
    <property type="entry name" value="MCPsignal"/>
    <property type="match status" value="1"/>
</dbReference>
<gene>
    <name evidence="8" type="ORF">GGR36_000017</name>
</gene>
<keyword evidence="9" id="KW-1185">Reference proteome</keyword>
<dbReference type="GO" id="GO:0007165">
    <property type="term" value="P:signal transduction"/>
    <property type="evidence" value="ECO:0007669"/>
    <property type="project" value="UniProtKB-KW"/>
</dbReference>
<dbReference type="GO" id="GO:0016020">
    <property type="term" value="C:membrane"/>
    <property type="evidence" value="ECO:0007669"/>
    <property type="project" value="UniProtKB-SubCell"/>
</dbReference>
<name>A0A840BGG1_9RHOO</name>
<dbReference type="Proteomes" id="UP000561045">
    <property type="component" value="Unassembled WGS sequence"/>
</dbReference>
<evidence type="ECO:0000259" key="7">
    <source>
        <dbReference type="PROSITE" id="PS50885"/>
    </source>
</evidence>
<keyword evidence="5" id="KW-0812">Transmembrane</keyword>
<dbReference type="PANTHER" id="PTHR32089">
    <property type="entry name" value="METHYL-ACCEPTING CHEMOTAXIS PROTEIN MCPB"/>
    <property type="match status" value="1"/>
</dbReference>
<feature type="domain" description="Methyl-accepting transducer" evidence="6">
    <location>
        <begin position="267"/>
        <end position="503"/>
    </location>
</feature>
<dbReference type="SMART" id="SM00283">
    <property type="entry name" value="MA"/>
    <property type="match status" value="1"/>
</dbReference>
<accession>A0A840BGG1</accession>
<evidence type="ECO:0000256" key="4">
    <source>
        <dbReference type="PROSITE-ProRule" id="PRU00284"/>
    </source>
</evidence>
<keyword evidence="2 4" id="KW-0807">Transducer</keyword>
<dbReference type="InterPro" id="IPR003660">
    <property type="entry name" value="HAMP_dom"/>
</dbReference>
<keyword evidence="5" id="KW-1133">Transmembrane helix</keyword>
<dbReference type="CDD" id="cd06225">
    <property type="entry name" value="HAMP"/>
    <property type="match status" value="1"/>
</dbReference>
<evidence type="ECO:0000256" key="2">
    <source>
        <dbReference type="ARBA" id="ARBA00023224"/>
    </source>
</evidence>
<dbReference type="Pfam" id="PF00672">
    <property type="entry name" value="HAMP"/>
    <property type="match status" value="1"/>
</dbReference>
<dbReference type="CDD" id="cd11386">
    <property type="entry name" value="MCP_signal"/>
    <property type="match status" value="1"/>
</dbReference>
<proteinExistence type="inferred from homology"/>
<sequence>MSIAVRIGAGFAIMLALILLVGLIGIFGVRSQHDQITRLIDSDIALYVRVGEMSNALGVMRSIEKDTLINFVQIKKVEELRKQWSEANARFGAALSAGRKLAEPEDGAKLDAMQAQMKDYAAGYNDLANRIGKGEFSSSANASTAIQSAVEAVTKLEATLNGLATASQKRSDGASAQLANLRNKVTTMLASLAAVAALAGAAIAVLVTLSIRRPLESTQKAATAIAAENDLSRDIPDAGANEIGATVRAFRQVFQSIRSFIGETTLKARQLDSTVGQMEQLADQVAQASSQQAQASSAATSAVSEMSNGIDLLSGSTDRLRNDAEHTSLKAQEGAQAAAQAQGEIEQVALALKDASQVMNTLVDRSAEINTIVRTIREIADQTNLLALNAAIEAARAGEQGRGFAVVADEVRKLAERTTASTDDISRRIATVLSETSQANQRIQDASSRIDEGVDCTHRVARSLDEILQASASTVTQVHGVSSTLHSQSAAAHGVTENIERIAAMTEENHNAVSQVSALVKGLSDLTRDLNQQIGRFRV</sequence>
<evidence type="ECO:0000256" key="3">
    <source>
        <dbReference type="ARBA" id="ARBA00029447"/>
    </source>
</evidence>
<dbReference type="PROSITE" id="PS50885">
    <property type="entry name" value="HAMP"/>
    <property type="match status" value="1"/>
</dbReference>
<dbReference type="Gene3D" id="1.10.287.950">
    <property type="entry name" value="Methyl-accepting chemotaxis protein"/>
    <property type="match status" value="1"/>
</dbReference>
<comment type="subcellular location">
    <subcellularLocation>
        <location evidence="1">Membrane</location>
    </subcellularLocation>
</comment>
<evidence type="ECO:0000313" key="9">
    <source>
        <dbReference type="Proteomes" id="UP000561045"/>
    </source>
</evidence>
<dbReference type="InterPro" id="IPR004089">
    <property type="entry name" value="MCPsignal_dom"/>
</dbReference>
<dbReference type="AlphaFoldDB" id="A0A840BGG1"/>
<feature type="domain" description="HAMP" evidence="7">
    <location>
        <begin position="209"/>
        <end position="262"/>
    </location>
</feature>
<evidence type="ECO:0000256" key="5">
    <source>
        <dbReference type="SAM" id="Phobius"/>
    </source>
</evidence>
<dbReference type="SMART" id="SM00304">
    <property type="entry name" value="HAMP"/>
    <property type="match status" value="1"/>
</dbReference>
<keyword evidence="5" id="KW-0472">Membrane</keyword>
<comment type="similarity">
    <text evidence="3">Belongs to the methyl-accepting chemotaxis (MCP) protein family.</text>
</comment>
<evidence type="ECO:0000256" key="1">
    <source>
        <dbReference type="ARBA" id="ARBA00004370"/>
    </source>
</evidence>
<feature type="transmembrane region" description="Helical" evidence="5">
    <location>
        <begin position="6"/>
        <end position="29"/>
    </location>
</feature>
<dbReference type="RefSeq" id="WP_183630576.1">
    <property type="nucleotide sequence ID" value="NZ_BAABLE010000011.1"/>
</dbReference>
<organism evidence="8 9">
    <name type="scientific">Niveibacterium umoris</name>
    <dbReference type="NCBI Taxonomy" id="1193620"/>
    <lineage>
        <taxon>Bacteria</taxon>
        <taxon>Pseudomonadati</taxon>
        <taxon>Pseudomonadota</taxon>
        <taxon>Betaproteobacteria</taxon>
        <taxon>Rhodocyclales</taxon>
        <taxon>Rhodocyclaceae</taxon>
        <taxon>Niveibacterium</taxon>
    </lineage>
</organism>
<feature type="transmembrane region" description="Helical" evidence="5">
    <location>
        <begin position="189"/>
        <end position="211"/>
    </location>
</feature>
<evidence type="ECO:0000259" key="6">
    <source>
        <dbReference type="PROSITE" id="PS50111"/>
    </source>
</evidence>
<dbReference type="PROSITE" id="PS50111">
    <property type="entry name" value="CHEMOTAXIS_TRANSDUC_2"/>
    <property type="match status" value="1"/>
</dbReference>